<sequence>MIPGDPAAVEAAARTLRQAGAGLADAAVSVGVHALDVTAEWTGDAADAALDGITFLGHRTSVGGDVCPDAATALEAYAAELRAAQAAWDAASSAHRAALGAQSELRASVAALAPAVRNDPDVRDQLSRAAGRVSGAAADMDAAVQREAQASAAAAAALDGLTAELAAMTARPPAPPTPPPPPEEDRPWWSDAGHLLLDGAGLIPVVGEPADLANAAWYGAEGDELNAGLSAAGAIPVAGWFATGGKAVNKGVQAADAASDAARHADEVAAAARAADAVPPVRRGLPDWLARIRAGSDWHRAQQARLVDGNPNVVTELHVRKPEGAPVTGQNNRVDAYDPVTQTITSMKHTQLAEVSPATARRYIDELRHKYAPGTQIAPTPTTPPGLVGRQLEGRMELLVPAQRAPVPPELVAYARQYGIRIRIAP</sequence>
<evidence type="ECO:0000313" key="2">
    <source>
        <dbReference type="EMBL" id="RJK97523.1"/>
    </source>
</evidence>
<keyword evidence="3" id="KW-1185">Reference proteome</keyword>
<gene>
    <name evidence="2" type="ORF">D5H78_00285</name>
</gene>
<protein>
    <submittedName>
        <fullName evidence="2">Uncharacterized protein</fullName>
    </submittedName>
</protein>
<reference evidence="2 3" key="1">
    <citation type="submission" date="2018-09" db="EMBL/GenBank/DDBJ databases">
        <title>YIM 75000 draft genome.</title>
        <authorList>
            <person name="Tang S."/>
            <person name="Feng Y."/>
        </authorList>
    </citation>
    <scope>NUCLEOTIDE SEQUENCE [LARGE SCALE GENOMIC DNA]</scope>
    <source>
        <strain evidence="2 3">YIM 75000</strain>
    </source>
</reference>
<feature type="region of interest" description="Disordered" evidence="1">
    <location>
        <begin position="169"/>
        <end position="189"/>
    </location>
</feature>
<name>A0A3A3Z3K5_9ACTN</name>
<evidence type="ECO:0000313" key="3">
    <source>
        <dbReference type="Proteomes" id="UP000265614"/>
    </source>
</evidence>
<comment type="caution">
    <text evidence="2">The sequence shown here is derived from an EMBL/GenBank/DDBJ whole genome shotgun (WGS) entry which is preliminary data.</text>
</comment>
<proteinExistence type="predicted"/>
<evidence type="ECO:0000256" key="1">
    <source>
        <dbReference type="SAM" id="MobiDB-lite"/>
    </source>
</evidence>
<accession>A0A3A3Z3K5</accession>
<dbReference type="RefSeq" id="WP_119948422.1">
    <property type="nucleotide sequence ID" value="NZ_QZEZ01000001.1"/>
</dbReference>
<dbReference type="AlphaFoldDB" id="A0A3A3Z3K5"/>
<organism evidence="2 3">
    <name type="scientific">Vallicoccus soli</name>
    <dbReference type="NCBI Taxonomy" id="2339232"/>
    <lineage>
        <taxon>Bacteria</taxon>
        <taxon>Bacillati</taxon>
        <taxon>Actinomycetota</taxon>
        <taxon>Actinomycetes</taxon>
        <taxon>Motilibacterales</taxon>
        <taxon>Vallicoccaceae</taxon>
        <taxon>Vallicoccus</taxon>
    </lineage>
</organism>
<dbReference type="OrthoDB" id="4981820at2"/>
<dbReference type="CDD" id="cd20745">
    <property type="entry name" value="FIX_RhsA_AHH_HNH-like"/>
    <property type="match status" value="1"/>
</dbReference>
<feature type="compositionally biased region" description="Pro residues" evidence="1">
    <location>
        <begin position="172"/>
        <end position="181"/>
    </location>
</feature>
<dbReference type="Proteomes" id="UP000265614">
    <property type="component" value="Unassembled WGS sequence"/>
</dbReference>
<dbReference type="EMBL" id="QZEZ01000001">
    <property type="protein sequence ID" value="RJK97523.1"/>
    <property type="molecule type" value="Genomic_DNA"/>
</dbReference>